<protein>
    <submittedName>
        <fullName evidence="2">Uncharacterized protein</fullName>
    </submittedName>
</protein>
<sequence length="240" mass="27937">MNKNISKLPELTEEYKQQQHQAVLDAEIIYEFELLKEPKIDIVNIIFLLAVSLFTFWFVYLDIEFFWIVVLLNMIIWGTYIPSGNPKVEQKVMLTKKGIVLSELELIPEGFYVALRSTGYIVAVFCIITVFFLGPMMLVGAGAGALMSFQMAGAKKKPRVWISPFRESADYIYQIYTNDNLKNKSFAYMYKLRDEEGDIPMEQRNFYSIRYSATEEEHEKISVEIKKIINIAKVYDRTDL</sequence>
<gene>
    <name evidence="2" type="ORF">VAZ01S_056_00170</name>
</gene>
<keyword evidence="1" id="KW-1133">Transmembrane helix</keyword>
<reference evidence="2 3" key="1">
    <citation type="submission" date="2013-09" db="EMBL/GenBank/DDBJ databases">
        <title>Whole genome shotgun sequence of Vibrio azureus NBRC 104587.</title>
        <authorList>
            <person name="Isaki S."/>
            <person name="Hosoyama A."/>
            <person name="Numata M."/>
            <person name="Hashimoto M."/>
            <person name="Hosoyama Y."/>
            <person name="Tsuchikane K."/>
            <person name="Noguchi M."/>
            <person name="Hirakata S."/>
            <person name="Ichikawa N."/>
            <person name="Ohji S."/>
            <person name="Yamazoe A."/>
            <person name="Fujita N."/>
        </authorList>
    </citation>
    <scope>NUCLEOTIDE SEQUENCE [LARGE SCALE GENOMIC DNA]</scope>
    <source>
        <strain evidence="2 3">NBRC 104587</strain>
    </source>
</reference>
<feature type="transmembrane region" description="Helical" evidence="1">
    <location>
        <begin position="120"/>
        <end position="149"/>
    </location>
</feature>
<proteinExistence type="predicted"/>
<dbReference type="AlphaFoldDB" id="U3AT44"/>
<dbReference type="Proteomes" id="UP000016567">
    <property type="component" value="Unassembled WGS sequence"/>
</dbReference>
<dbReference type="RefSeq" id="WP_021710681.1">
    <property type="nucleotide sequence ID" value="NZ_BAOB01000525.1"/>
</dbReference>
<dbReference type="OrthoDB" id="5893432at2"/>
<comment type="caution">
    <text evidence="2">The sequence shown here is derived from an EMBL/GenBank/DDBJ whole genome shotgun (WGS) entry which is preliminary data.</text>
</comment>
<organism evidence="2 3">
    <name type="scientific">Vibrio azureus NBRC 104587</name>
    <dbReference type="NCBI Taxonomy" id="1219077"/>
    <lineage>
        <taxon>Bacteria</taxon>
        <taxon>Pseudomonadati</taxon>
        <taxon>Pseudomonadota</taxon>
        <taxon>Gammaproteobacteria</taxon>
        <taxon>Vibrionales</taxon>
        <taxon>Vibrionaceae</taxon>
        <taxon>Vibrio</taxon>
    </lineage>
</organism>
<name>U3AT44_9VIBR</name>
<evidence type="ECO:0000256" key="1">
    <source>
        <dbReference type="SAM" id="Phobius"/>
    </source>
</evidence>
<dbReference type="STRING" id="1219077.VAZ01S_056_00170"/>
<accession>U3AT44</accession>
<keyword evidence="1" id="KW-0472">Membrane</keyword>
<feature type="transmembrane region" description="Helical" evidence="1">
    <location>
        <begin position="65"/>
        <end position="82"/>
    </location>
</feature>
<dbReference type="EMBL" id="BATL01000056">
    <property type="protein sequence ID" value="GAD76935.1"/>
    <property type="molecule type" value="Genomic_DNA"/>
</dbReference>
<feature type="transmembrane region" description="Helical" evidence="1">
    <location>
        <begin position="42"/>
        <end position="59"/>
    </location>
</feature>
<keyword evidence="1" id="KW-0812">Transmembrane</keyword>
<evidence type="ECO:0000313" key="2">
    <source>
        <dbReference type="EMBL" id="GAD76935.1"/>
    </source>
</evidence>
<keyword evidence="3" id="KW-1185">Reference proteome</keyword>
<evidence type="ECO:0000313" key="3">
    <source>
        <dbReference type="Proteomes" id="UP000016567"/>
    </source>
</evidence>